<dbReference type="PANTHER" id="PTHR18863">
    <property type="entry name" value="TSEC-2-RELATED"/>
    <property type="match status" value="1"/>
</dbReference>
<proteinExistence type="predicted"/>
<sequence length="533" mass="61700">MENHEEVDQSNERERLRMRIAVLEESVKSSEVDCKASRETTLRLVAELDRERKKAASGAAAVDSLKVEIDGLVLGKNSVEMEMQTQTERLEASKRVIEAARRESHCLEKQVEELERKLQTSQGESQAAEEKLQTFLKKVASLLQGESEDIIPPKEKDILHQLDNLCNKTMSEMEARLCHASEELSERTELQHSALQRARLAEQQVQDLRDRLQGLETELLTAEMHREGMRHNNQHYEEFLEQLSEMMKVDSIAVDLGFDMRLKLILSRTEQLVKHEGTALVETKTLTYSLQRKLKSQKDQLESKGLHIQLLRKKISELEEERRCRSAMVVERDDAHLEARRLLKKLERLQCELKTTKLSNTELKAQLSHTNELKLKVVEQDQSMQEQKKKLDQLLEGKTKTERKLNTLSSDLQSQEKKNKEDQQQLSTLKQSMAQLSERERQLFDFRTVVSQILGLDATALDLPNHEIIKLLETLLHAHHHHHLHHHVEMPWHCPTHQRPHLTQIQDLPDSAYFDVSASRSQNTQDAAHCHEA</sequence>
<comment type="caution">
    <text evidence="3">The sequence shown here is derived from an EMBL/GenBank/DDBJ whole genome shotgun (WGS) entry which is preliminary data.</text>
</comment>
<name>A0AAV1P481_SCOSC</name>
<feature type="region of interest" description="Disordered" evidence="2">
    <location>
        <begin position="405"/>
        <end position="424"/>
    </location>
</feature>
<feature type="coiled-coil region" evidence="1">
    <location>
        <begin position="83"/>
        <end position="131"/>
    </location>
</feature>
<feature type="compositionally biased region" description="Basic and acidic residues" evidence="2">
    <location>
        <begin position="414"/>
        <end position="423"/>
    </location>
</feature>
<organism evidence="3 4">
    <name type="scientific">Scomber scombrus</name>
    <name type="common">Atlantic mackerel</name>
    <name type="synonym">Scomber vernalis</name>
    <dbReference type="NCBI Taxonomy" id="13677"/>
    <lineage>
        <taxon>Eukaryota</taxon>
        <taxon>Metazoa</taxon>
        <taxon>Chordata</taxon>
        <taxon>Craniata</taxon>
        <taxon>Vertebrata</taxon>
        <taxon>Euteleostomi</taxon>
        <taxon>Actinopterygii</taxon>
        <taxon>Neopterygii</taxon>
        <taxon>Teleostei</taxon>
        <taxon>Neoteleostei</taxon>
        <taxon>Acanthomorphata</taxon>
        <taxon>Pelagiaria</taxon>
        <taxon>Scombriformes</taxon>
        <taxon>Scombridae</taxon>
        <taxon>Scomber</taxon>
    </lineage>
</organism>
<keyword evidence="1" id="KW-0175">Coiled coil</keyword>
<dbReference type="InterPro" id="IPR039139">
    <property type="entry name" value="CCDC170-like"/>
</dbReference>
<keyword evidence="4" id="KW-1185">Reference proteome</keyword>
<evidence type="ECO:0000256" key="2">
    <source>
        <dbReference type="SAM" id="MobiDB-lite"/>
    </source>
</evidence>
<reference evidence="3 4" key="1">
    <citation type="submission" date="2024-01" db="EMBL/GenBank/DDBJ databases">
        <authorList>
            <person name="Alioto T."/>
            <person name="Alioto T."/>
            <person name="Gomez Garrido J."/>
        </authorList>
    </citation>
    <scope>NUCLEOTIDE SEQUENCE [LARGE SCALE GENOMIC DNA]</scope>
</reference>
<evidence type="ECO:0000256" key="1">
    <source>
        <dbReference type="SAM" id="Coils"/>
    </source>
</evidence>
<evidence type="ECO:0000313" key="3">
    <source>
        <dbReference type="EMBL" id="CAK6966010.1"/>
    </source>
</evidence>
<dbReference type="EMBL" id="CAWUFR010000089">
    <property type="protein sequence ID" value="CAK6966010.1"/>
    <property type="molecule type" value="Genomic_DNA"/>
</dbReference>
<dbReference type="PANTHER" id="PTHR18863:SF4">
    <property type="entry name" value="COILED-COIL DOMAIN-CONTAINING PROTEIN 170"/>
    <property type="match status" value="1"/>
</dbReference>
<accession>A0AAV1P481</accession>
<dbReference type="Proteomes" id="UP001314229">
    <property type="component" value="Unassembled WGS sequence"/>
</dbReference>
<evidence type="ECO:0000313" key="4">
    <source>
        <dbReference type="Proteomes" id="UP001314229"/>
    </source>
</evidence>
<dbReference type="AlphaFoldDB" id="A0AAV1P481"/>
<protein>
    <submittedName>
        <fullName evidence="3">Coiled-coil domain-containing protein 170</fullName>
    </submittedName>
</protein>
<feature type="coiled-coil region" evidence="1">
    <location>
        <begin position="191"/>
        <end position="225"/>
    </location>
</feature>
<gene>
    <name evidence="3" type="ORF">FSCOSCO3_A011549</name>
</gene>